<dbReference type="PROSITE" id="PS51419">
    <property type="entry name" value="RAB"/>
    <property type="match status" value="1"/>
</dbReference>
<dbReference type="InterPro" id="IPR001806">
    <property type="entry name" value="Small_GTPase"/>
</dbReference>
<evidence type="ECO:0000256" key="2">
    <source>
        <dbReference type="ARBA" id="ARBA00022741"/>
    </source>
</evidence>
<dbReference type="KEGG" id="lgi:LOTGIDRAFT_171726"/>
<dbReference type="STRING" id="225164.V4AZH4"/>
<dbReference type="EMBL" id="KB200109">
    <property type="protein sequence ID" value="ESP03123.1"/>
    <property type="molecule type" value="Genomic_DNA"/>
</dbReference>
<evidence type="ECO:0000256" key="3">
    <source>
        <dbReference type="SAM" id="MobiDB-lite"/>
    </source>
</evidence>
<dbReference type="PANTHER" id="PTHR47978">
    <property type="match status" value="1"/>
</dbReference>
<dbReference type="SMART" id="SM00173">
    <property type="entry name" value="RAS"/>
    <property type="match status" value="1"/>
</dbReference>
<dbReference type="GO" id="GO:0003924">
    <property type="term" value="F:GTPase activity"/>
    <property type="evidence" value="ECO:0007669"/>
    <property type="project" value="InterPro"/>
</dbReference>
<dbReference type="InterPro" id="IPR005225">
    <property type="entry name" value="Small_GTP-bd"/>
</dbReference>
<feature type="compositionally biased region" description="Basic and acidic residues" evidence="3">
    <location>
        <begin position="191"/>
        <end position="201"/>
    </location>
</feature>
<reference evidence="4 5" key="1">
    <citation type="journal article" date="2013" name="Nature">
        <title>Insights into bilaterian evolution from three spiralian genomes.</title>
        <authorList>
            <person name="Simakov O."/>
            <person name="Marletaz F."/>
            <person name="Cho S.J."/>
            <person name="Edsinger-Gonzales E."/>
            <person name="Havlak P."/>
            <person name="Hellsten U."/>
            <person name="Kuo D.H."/>
            <person name="Larsson T."/>
            <person name="Lv J."/>
            <person name="Arendt D."/>
            <person name="Savage R."/>
            <person name="Osoegawa K."/>
            <person name="de Jong P."/>
            <person name="Grimwood J."/>
            <person name="Chapman J.A."/>
            <person name="Shapiro H."/>
            <person name="Aerts A."/>
            <person name="Otillar R.P."/>
            <person name="Terry A.Y."/>
            <person name="Boore J.L."/>
            <person name="Grigoriev I.V."/>
            <person name="Lindberg D.R."/>
            <person name="Seaver E.C."/>
            <person name="Weisblat D.A."/>
            <person name="Putnam N.H."/>
            <person name="Rokhsar D.S."/>
        </authorList>
    </citation>
    <scope>NUCLEOTIDE SEQUENCE [LARGE SCALE GENOMIC DNA]</scope>
</reference>
<dbReference type="SMART" id="SM00174">
    <property type="entry name" value="RHO"/>
    <property type="match status" value="1"/>
</dbReference>
<dbReference type="GO" id="GO:0005525">
    <property type="term" value="F:GTP binding"/>
    <property type="evidence" value="ECO:0007669"/>
    <property type="project" value="InterPro"/>
</dbReference>
<dbReference type="OMA" id="YHEAHAC"/>
<evidence type="ECO:0000313" key="5">
    <source>
        <dbReference type="Proteomes" id="UP000030746"/>
    </source>
</evidence>
<dbReference type="NCBIfam" id="TIGR00231">
    <property type="entry name" value="small_GTP"/>
    <property type="match status" value="1"/>
</dbReference>
<keyword evidence="5" id="KW-1185">Reference proteome</keyword>
<comment type="similarity">
    <text evidence="1">Belongs to the small GTPase superfamily. Rab family.</text>
</comment>
<dbReference type="Pfam" id="PF00071">
    <property type="entry name" value="Ras"/>
    <property type="match status" value="1"/>
</dbReference>
<dbReference type="SMART" id="SM00176">
    <property type="entry name" value="RAN"/>
    <property type="match status" value="1"/>
</dbReference>
<sequence length="218" mass="24654">MATTSMPDYDKTDGTDDVKVKIICLGDSAVGKSNKPQQLSTYALTLFNYKTEHNKQSISVDFWDTAGQERFNNMHPSYYHQAHACIIVFDATRKVTYKNLPDWLKELREYRPEIPCLCAANKIDADPGVTKRAFGFAKKHNMPFYFVSASEGTNVVKLFKDAIKAAVAYKNNPTDFMDEIMNELENFELETDKNIGEKEEISDSGLDSPHSTDDKPNS</sequence>
<dbReference type="CTD" id="20241877"/>
<feature type="region of interest" description="Disordered" evidence="3">
    <location>
        <begin position="191"/>
        <end position="218"/>
    </location>
</feature>
<dbReference type="PRINTS" id="PR00449">
    <property type="entry name" value="RASTRNSFRMNG"/>
</dbReference>
<dbReference type="RefSeq" id="XP_009046173.1">
    <property type="nucleotide sequence ID" value="XM_009047925.1"/>
</dbReference>
<organism evidence="4 5">
    <name type="scientific">Lottia gigantea</name>
    <name type="common">Giant owl limpet</name>
    <dbReference type="NCBI Taxonomy" id="225164"/>
    <lineage>
        <taxon>Eukaryota</taxon>
        <taxon>Metazoa</taxon>
        <taxon>Spiralia</taxon>
        <taxon>Lophotrochozoa</taxon>
        <taxon>Mollusca</taxon>
        <taxon>Gastropoda</taxon>
        <taxon>Patellogastropoda</taxon>
        <taxon>Lottioidea</taxon>
        <taxon>Lottiidae</taxon>
        <taxon>Lottia</taxon>
    </lineage>
</organism>
<dbReference type="Proteomes" id="UP000030746">
    <property type="component" value="Unassembled WGS sequence"/>
</dbReference>
<gene>
    <name evidence="4" type="ORF">LOTGIDRAFT_171726</name>
</gene>
<dbReference type="SMART" id="SM00175">
    <property type="entry name" value="RAB"/>
    <property type="match status" value="1"/>
</dbReference>
<protein>
    <submittedName>
        <fullName evidence="4">Uncharacterized protein</fullName>
    </submittedName>
</protein>
<dbReference type="InterPro" id="IPR027417">
    <property type="entry name" value="P-loop_NTPase"/>
</dbReference>
<dbReference type="SUPFAM" id="SSF52540">
    <property type="entry name" value="P-loop containing nucleoside triphosphate hydrolases"/>
    <property type="match status" value="1"/>
</dbReference>
<proteinExistence type="inferred from homology"/>
<dbReference type="AlphaFoldDB" id="V4AZH4"/>
<keyword evidence="2" id="KW-0547">Nucleotide-binding</keyword>
<dbReference type="OrthoDB" id="48625at2759"/>
<evidence type="ECO:0000313" key="4">
    <source>
        <dbReference type="EMBL" id="ESP03123.1"/>
    </source>
</evidence>
<dbReference type="Gene3D" id="3.40.50.300">
    <property type="entry name" value="P-loop containing nucleotide triphosphate hydrolases"/>
    <property type="match status" value="1"/>
</dbReference>
<accession>V4AZH4</accession>
<dbReference type="GeneID" id="20241877"/>
<name>V4AZH4_LOTGI</name>
<evidence type="ECO:0000256" key="1">
    <source>
        <dbReference type="ARBA" id="ARBA00006270"/>
    </source>
</evidence>
<dbReference type="HOGENOM" id="CLU_041217_13_1_1"/>